<protein>
    <submittedName>
        <fullName evidence="1">Uncharacterized protein</fullName>
    </submittedName>
</protein>
<evidence type="ECO:0000313" key="1">
    <source>
        <dbReference type="EMBL" id="SFV76189.1"/>
    </source>
</evidence>
<name>A0A1W1D6D7_9ZZZZ</name>
<sequence>MDGYIDNSMLKARHQKSPELTEKEMDAFCFVHHRKHLKYWESLYEHYKNSNDISEIRLSVLEKLANDRFPMLSLKQSLVIYRLYQDAVKNGWSPNEK</sequence>
<accession>A0A1W1D6D7</accession>
<reference evidence="1" key="1">
    <citation type="submission" date="2016-10" db="EMBL/GenBank/DDBJ databases">
        <authorList>
            <person name="de Groot N.N."/>
        </authorList>
    </citation>
    <scope>NUCLEOTIDE SEQUENCE</scope>
</reference>
<proteinExistence type="predicted"/>
<dbReference type="AlphaFoldDB" id="A0A1W1D6D7"/>
<gene>
    <name evidence="1" type="ORF">MNB_SUP05-10-451</name>
</gene>
<organism evidence="1">
    <name type="scientific">hydrothermal vent metagenome</name>
    <dbReference type="NCBI Taxonomy" id="652676"/>
    <lineage>
        <taxon>unclassified sequences</taxon>
        <taxon>metagenomes</taxon>
        <taxon>ecological metagenomes</taxon>
    </lineage>
</organism>
<dbReference type="EMBL" id="FPHQ01000070">
    <property type="protein sequence ID" value="SFV76189.1"/>
    <property type="molecule type" value="Genomic_DNA"/>
</dbReference>